<organism evidence="2 3">
    <name type="scientific">Bradyrhizobium agreste</name>
    <dbReference type="NCBI Taxonomy" id="2751811"/>
    <lineage>
        <taxon>Bacteria</taxon>
        <taxon>Pseudomonadati</taxon>
        <taxon>Pseudomonadota</taxon>
        <taxon>Alphaproteobacteria</taxon>
        <taxon>Hyphomicrobiales</taxon>
        <taxon>Nitrobacteraceae</taxon>
        <taxon>Bradyrhizobium</taxon>
    </lineage>
</organism>
<keyword evidence="3" id="KW-1185">Reference proteome</keyword>
<comment type="caution">
    <text evidence="2">The sequence shown here is derived from an EMBL/GenBank/DDBJ whole genome shotgun (WGS) entry which is preliminary data.</text>
</comment>
<keyword evidence="1" id="KW-0812">Transmembrane</keyword>
<feature type="transmembrane region" description="Helical" evidence="1">
    <location>
        <begin position="160"/>
        <end position="183"/>
    </location>
</feature>
<dbReference type="RefSeq" id="WP_197957787.1">
    <property type="nucleotide sequence ID" value="NZ_JACCHP010000001.1"/>
</dbReference>
<dbReference type="Proteomes" id="UP000807370">
    <property type="component" value="Unassembled WGS sequence"/>
</dbReference>
<accession>A0ABS0PGN2</accession>
<feature type="transmembrane region" description="Helical" evidence="1">
    <location>
        <begin position="104"/>
        <end position="126"/>
    </location>
</feature>
<feature type="transmembrane region" description="Helical" evidence="1">
    <location>
        <begin position="78"/>
        <end position="98"/>
    </location>
</feature>
<reference evidence="2 3" key="1">
    <citation type="submission" date="2020-07" db="EMBL/GenBank/DDBJ databases">
        <title>Bradyrhizobium diversity isolated from nodules of indigenous legumes of Western Australia.</title>
        <authorList>
            <person name="Klepa M.S."/>
        </authorList>
    </citation>
    <scope>NUCLEOTIDE SEQUENCE [LARGE SCALE GENOMIC DNA]</scope>
    <source>
        <strain evidence="2 3">CNPSo 4010</strain>
    </source>
</reference>
<dbReference type="EMBL" id="JACCHP010000001">
    <property type="protein sequence ID" value="MBH5396352.1"/>
    <property type="molecule type" value="Genomic_DNA"/>
</dbReference>
<evidence type="ECO:0000313" key="2">
    <source>
        <dbReference type="EMBL" id="MBH5396352.1"/>
    </source>
</evidence>
<name>A0ABS0PGN2_9BRAD</name>
<protein>
    <submittedName>
        <fullName evidence="2">Uncharacterized protein</fullName>
    </submittedName>
</protein>
<keyword evidence="1" id="KW-0472">Membrane</keyword>
<keyword evidence="1" id="KW-1133">Transmembrane helix</keyword>
<sequence>MSGVYIAGLVVSGIATIGFFGVNHKFRAEVDRAVAPMIVPERQWRGYSAQDLNEFRIVAVEQSTAFGKSALDLYRDNVLRLDMGFAVALGLFSLLAWVVATQQIGSSIVSSAAMFGGIAGAIYGISDLGEDIILRMLLRPERTIRDDDARTATALTWLKLATICISMVGAIVFALLSIVFGAMRSSAKS</sequence>
<evidence type="ECO:0000313" key="3">
    <source>
        <dbReference type="Proteomes" id="UP000807370"/>
    </source>
</evidence>
<proteinExistence type="predicted"/>
<gene>
    <name evidence="2" type="ORF">HZZ13_00765</name>
</gene>
<evidence type="ECO:0000256" key="1">
    <source>
        <dbReference type="SAM" id="Phobius"/>
    </source>
</evidence>
<feature type="transmembrane region" description="Helical" evidence="1">
    <location>
        <begin position="6"/>
        <end position="22"/>
    </location>
</feature>